<dbReference type="GO" id="GO:0032259">
    <property type="term" value="P:methylation"/>
    <property type="evidence" value="ECO:0007669"/>
    <property type="project" value="UniProtKB-KW"/>
</dbReference>
<dbReference type="InterPro" id="IPR041698">
    <property type="entry name" value="Methyltransf_25"/>
</dbReference>
<feature type="domain" description="Methyltransferase" evidence="4">
    <location>
        <begin position="26"/>
        <end position="116"/>
    </location>
</feature>
<dbReference type="AlphaFoldDB" id="A0A850PLH0"/>
<keyword evidence="6" id="KW-1185">Reference proteome</keyword>
<keyword evidence="2 5" id="KW-0808">Transferase</keyword>
<evidence type="ECO:0000256" key="1">
    <source>
        <dbReference type="ARBA" id="ARBA00022603"/>
    </source>
</evidence>
<gene>
    <name evidence="5" type="ORF">HLY00_4693</name>
</gene>
<dbReference type="Pfam" id="PF13649">
    <property type="entry name" value="Methyltransf_25"/>
    <property type="match status" value="1"/>
</dbReference>
<organism evidence="5 6">
    <name type="scientific">Mycolicibacterium hippocampi</name>
    <dbReference type="NCBI Taxonomy" id="659824"/>
    <lineage>
        <taxon>Bacteria</taxon>
        <taxon>Bacillati</taxon>
        <taxon>Actinomycetota</taxon>
        <taxon>Actinomycetes</taxon>
        <taxon>Mycobacteriales</taxon>
        <taxon>Mycobacteriaceae</taxon>
        <taxon>Mycolicibacterium</taxon>
    </lineage>
</organism>
<keyword evidence="1 5" id="KW-0489">Methyltransferase</keyword>
<dbReference type="RefSeq" id="WP_178356993.1">
    <property type="nucleotide sequence ID" value="NZ_JABFYL010000005.1"/>
</dbReference>
<evidence type="ECO:0000313" key="6">
    <source>
        <dbReference type="Proteomes" id="UP000570517"/>
    </source>
</evidence>
<protein>
    <submittedName>
        <fullName evidence="5">Putative methyltransferase</fullName>
    </submittedName>
</protein>
<evidence type="ECO:0000256" key="3">
    <source>
        <dbReference type="ARBA" id="ARBA00022691"/>
    </source>
</evidence>
<dbReference type="EMBL" id="JABFYL010000005">
    <property type="protein sequence ID" value="NVN48536.1"/>
    <property type="molecule type" value="Genomic_DNA"/>
</dbReference>
<dbReference type="PANTHER" id="PTHR43464">
    <property type="entry name" value="METHYLTRANSFERASE"/>
    <property type="match status" value="1"/>
</dbReference>
<evidence type="ECO:0000259" key="4">
    <source>
        <dbReference type="Pfam" id="PF13649"/>
    </source>
</evidence>
<dbReference type="Proteomes" id="UP000570517">
    <property type="component" value="Unassembled WGS sequence"/>
</dbReference>
<proteinExistence type="predicted"/>
<dbReference type="Gene3D" id="3.40.50.150">
    <property type="entry name" value="Vaccinia Virus protein VP39"/>
    <property type="match status" value="1"/>
</dbReference>
<dbReference type="CDD" id="cd02440">
    <property type="entry name" value="AdoMet_MTases"/>
    <property type="match status" value="1"/>
</dbReference>
<dbReference type="InterPro" id="IPR029063">
    <property type="entry name" value="SAM-dependent_MTases_sf"/>
</dbReference>
<dbReference type="SUPFAM" id="SSF53335">
    <property type="entry name" value="S-adenosyl-L-methionine-dependent methyltransferases"/>
    <property type="match status" value="1"/>
</dbReference>
<comment type="caution">
    <text evidence="5">The sequence shown here is derived from an EMBL/GenBank/DDBJ whole genome shotgun (WGS) entry which is preliminary data.</text>
</comment>
<accession>A0A850PLH0</accession>
<evidence type="ECO:0000313" key="5">
    <source>
        <dbReference type="EMBL" id="NVN48536.1"/>
    </source>
</evidence>
<name>A0A850PLH0_9MYCO</name>
<evidence type="ECO:0000256" key="2">
    <source>
        <dbReference type="ARBA" id="ARBA00022679"/>
    </source>
</evidence>
<sequence length="207" mass="22841">MADYWNHNTAYHPWLYSIAARHHGDVLDVGCGDGLLVQRLARVSRSVTGVDPDPATAARARERLIDVANASVVEAGFDGYESGDVRFDLITFVASVHHMDLRASLAKARGLLRPAGEIAVVGLSANRTVRDWLWSATCLPAVRIGSWLQRETRDIGVPVTQPHESLGEIRRVVGDVLPGADIRRGLYYRYLLRWRNCQVADRSGSVG</sequence>
<dbReference type="PANTHER" id="PTHR43464:SF19">
    <property type="entry name" value="UBIQUINONE BIOSYNTHESIS O-METHYLTRANSFERASE, MITOCHONDRIAL"/>
    <property type="match status" value="1"/>
</dbReference>
<keyword evidence="3" id="KW-0949">S-adenosyl-L-methionine</keyword>
<dbReference type="GO" id="GO:0008168">
    <property type="term" value="F:methyltransferase activity"/>
    <property type="evidence" value="ECO:0007669"/>
    <property type="project" value="UniProtKB-KW"/>
</dbReference>
<reference evidence="5 6" key="1">
    <citation type="submission" date="2020-05" db="EMBL/GenBank/DDBJ databases">
        <title>Draft genome sequence of Mycobacterium hippocampi DL, isolated from European seabass, Dicentrarchus labrax, reared in fish farms.</title>
        <authorList>
            <person name="Stathopoulou P."/>
            <person name="Asimakis E."/>
            <person name="Tzokas K."/>
            <person name="Batargias C."/>
            <person name="Tsiamis G."/>
        </authorList>
    </citation>
    <scope>NUCLEOTIDE SEQUENCE [LARGE SCALE GENOMIC DNA]</scope>
    <source>
        <strain evidence="5 6">DL</strain>
    </source>
</reference>